<gene>
    <name evidence="2" type="ORF">CRYO30217_02981</name>
</gene>
<keyword evidence="1" id="KW-1133">Transmembrane helix</keyword>
<dbReference type="KEGG" id="ptan:CRYO30217_02981"/>
<dbReference type="EMBL" id="OU015584">
    <property type="protein sequence ID" value="CAG5086026.1"/>
    <property type="molecule type" value="Genomic_DNA"/>
</dbReference>
<keyword evidence="3" id="KW-1185">Reference proteome</keyword>
<proteinExistence type="predicted"/>
<feature type="transmembrane region" description="Helical" evidence="1">
    <location>
        <begin position="6"/>
        <end position="28"/>
    </location>
</feature>
<keyword evidence="1" id="KW-0812">Transmembrane</keyword>
<dbReference type="RefSeq" id="WP_258543176.1">
    <property type="nucleotide sequence ID" value="NZ_OU015584.1"/>
</dbReference>
<name>A0A916JQJ4_9FLAO</name>
<organism evidence="2 3">
    <name type="scientific">Parvicella tangerina</name>
    <dbReference type="NCBI Taxonomy" id="2829795"/>
    <lineage>
        <taxon>Bacteria</taxon>
        <taxon>Pseudomonadati</taxon>
        <taxon>Bacteroidota</taxon>
        <taxon>Flavobacteriia</taxon>
        <taxon>Flavobacteriales</taxon>
        <taxon>Parvicellaceae</taxon>
        <taxon>Parvicella</taxon>
    </lineage>
</organism>
<dbReference type="AlphaFoldDB" id="A0A916JQJ4"/>
<accession>A0A916JQJ4</accession>
<dbReference type="Proteomes" id="UP000683507">
    <property type="component" value="Chromosome"/>
</dbReference>
<sequence>MSKELFAVIISLVGIAFGWFLNSMGKWFNRRKESQQIKNHALFTLLEINYNFMLLNDDSRIELALTKMEKFVPEAEREEMREFMKPFYSQILNKSISEQVKADLEKVEETYSNAVQELSKIDPVRAYRLHGKSNIFRAFDAIDSYFESIEVEFPMNEEDLEELDNVQDSVTELVEPEILKAAIDDLQDEIKGLSKSIGYRTWLKCKKAIDNIDFSISPTEMKTIDTLLETLIPQVRDSLDS</sequence>
<keyword evidence="1" id="KW-0472">Membrane</keyword>
<evidence type="ECO:0000256" key="1">
    <source>
        <dbReference type="SAM" id="Phobius"/>
    </source>
</evidence>
<evidence type="ECO:0000313" key="2">
    <source>
        <dbReference type="EMBL" id="CAG5086026.1"/>
    </source>
</evidence>
<reference evidence="2" key="1">
    <citation type="submission" date="2021-04" db="EMBL/GenBank/DDBJ databases">
        <authorList>
            <person name="Rodrigo-Torres L."/>
            <person name="Arahal R. D."/>
            <person name="Lucena T."/>
        </authorList>
    </citation>
    <scope>NUCLEOTIDE SEQUENCE</scope>
    <source>
        <strain evidence="2">AS29M-1</strain>
    </source>
</reference>
<protein>
    <submittedName>
        <fullName evidence="2">Uncharacterized protein</fullName>
    </submittedName>
</protein>
<evidence type="ECO:0000313" key="3">
    <source>
        <dbReference type="Proteomes" id="UP000683507"/>
    </source>
</evidence>